<evidence type="ECO:0000256" key="12">
    <source>
        <dbReference type="PROSITE-ProRule" id="PRU10133"/>
    </source>
</evidence>
<dbReference type="PROSITE" id="PS50127">
    <property type="entry name" value="UBC_2"/>
    <property type="match status" value="1"/>
</dbReference>
<evidence type="ECO:0000313" key="16">
    <source>
        <dbReference type="EMBL" id="PVU98067.1"/>
    </source>
</evidence>
<reference evidence="16 17" key="1">
    <citation type="journal article" date="2018" name="MBio">
        <title>Comparative Genomics Reveals the Core Gene Toolbox for the Fungus-Insect Symbiosis.</title>
        <authorList>
            <person name="Wang Y."/>
            <person name="Stata M."/>
            <person name="Wang W."/>
            <person name="Stajich J.E."/>
            <person name="White M.M."/>
            <person name="Moncalvo J.M."/>
        </authorList>
    </citation>
    <scope>NUCLEOTIDE SEQUENCE [LARGE SCALE GENOMIC DNA]</scope>
    <source>
        <strain evidence="16 17">AUS-77-4</strain>
    </source>
</reference>
<dbReference type="SUPFAM" id="SSF54495">
    <property type="entry name" value="UBC-like"/>
    <property type="match status" value="1"/>
</dbReference>
<keyword evidence="3 13" id="KW-0547">Nucleotide-binding</keyword>
<keyword evidence="5 13" id="KW-0067">ATP-binding</keyword>
<comment type="caution">
    <text evidence="16">The sequence shown here is derived from an EMBL/GenBank/DDBJ whole genome shotgun (WGS) entry which is preliminary data.</text>
</comment>
<dbReference type="PROSITE" id="PS00183">
    <property type="entry name" value="UBC_1"/>
    <property type="match status" value="1"/>
</dbReference>
<dbReference type="Proteomes" id="UP000245699">
    <property type="component" value="Unassembled WGS sequence"/>
</dbReference>
<comment type="catalytic activity">
    <reaction evidence="6">
        <text>[E1 NEDD8-activating enzyme]-S-[NEDD8 protein]-yl-L-cysteine + [E2 NEDD8-conjugating enzyme]-L-cysteine = [E1 NEDD8-activating enzyme]-L-cysteine + [E2 NEDD8-conjugating enzyme]-S-[NEDD8-protein]-yl-L-cysteine.</text>
        <dbReference type="EC" id="2.3.2.34"/>
    </reaction>
</comment>
<dbReference type="InterPro" id="IPR050113">
    <property type="entry name" value="Ub_conjugating_enzyme"/>
</dbReference>
<evidence type="ECO:0000256" key="7">
    <source>
        <dbReference type="ARBA" id="ARBA00044047"/>
    </source>
</evidence>
<dbReference type="Gene3D" id="3.10.110.10">
    <property type="entry name" value="Ubiquitin Conjugating Enzyme"/>
    <property type="match status" value="1"/>
</dbReference>
<evidence type="ECO:0000256" key="13">
    <source>
        <dbReference type="RuleBase" id="RU362109"/>
    </source>
</evidence>
<dbReference type="InterPro" id="IPR016135">
    <property type="entry name" value="UBQ-conjugating_enzyme/RWD"/>
</dbReference>
<dbReference type="SMART" id="SM00212">
    <property type="entry name" value="UBCc"/>
    <property type="match status" value="1"/>
</dbReference>
<dbReference type="STRING" id="61424.A0A2T9Z0G8"/>
<evidence type="ECO:0000256" key="8">
    <source>
        <dbReference type="ARBA" id="ARBA00044084"/>
    </source>
</evidence>
<dbReference type="InterPro" id="IPR000608">
    <property type="entry name" value="UBC"/>
</dbReference>
<organism evidence="16 17">
    <name type="scientific">Furculomyces boomerangus</name>
    <dbReference type="NCBI Taxonomy" id="61424"/>
    <lineage>
        <taxon>Eukaryota</taxon>
        <taxon>Fungi</taxon>
        <taxon>Fungi incertae sedis</taxon>
        <taxon>Zoopagomycota</taxon>
        <taxon>Kickxellomycotina</taxon>
        <taxon>Harpellomycetes</taxon>
        <taxon>Harpellales</taxon>
        <taxon>Harpellaceae</taxon>
        <taxon>Furculomyces</taxon>
    </lineage>
</organism>
<evidence type="ECO:0000256" key="10">
    <source>
        <dbReference type="ARBA" id="ARBA00044279"/>
    </source>
</evidence>
<feature type="active site" description="Glycyl thioester intermediate" evidence="12">
    <location>
        <position position="105"/>
    </location>
</feature>
<evidence type="ECO:0000256" key="2">
    <source>
        <dbReference type="ARBA" id="ARBA00022679"/>
    </source>
</evidence>
<feature type="region of interest" description="Disordered" evidence="14">
    <location>
        <begin position="1"/>
        <end position="22"/>
    </location>
</feature>
<feature type="domain" description="UBC core" evidence="15">
    <location>
        <begin position="23"/>
        <end position="167"/>
    </location>
</feature>
<evidence type="ECO:0000256" key="11">
    <source>
        <dbReference type="ARBA" id="ARBA00044315"/>
    </source>
</evidence>
<evidence type="ECO:0000256" key="1">
    <source>
        <dbReference type="ARBA" id="ARBA00005032"/>
    </source>
</evidence>
<dbReference type="FunFam" id="3.10.110.10:FF:000005">
    <property type="entry name" value="NEDD8-conjugating enzyme Ubc12"/>
    <property type="match status" value="1"/>
</dbReference>
<dbReference type="OrthoDB" id="10249039at2759"/>
<dbReference type="CDD" id="cd23794">
    <property type="entry name" value="UBCc_UBE2F_UBE2M"/>
    <property type="match status" value="1"/>
</dbReference>
<evidence type="ECO:0000256" key="4">
    <source>
        <dbReference type="ARBA" id="ARBA00022786"/>
    </source>
</evidence>
<name>A0A2T9Z0G8_9FUNG</name>
<evidence type="ECO:0000313" key="17">
    <source>
        <dbReference type="Proteomes" id="UP000245699"/>
    </source>
</evidence>
<dbReference type="InterPro" id="IPR023313">
    <property type="entry name" value="UBQ-conjugating_AS"/>
</dbReference>
<dbReference type="GO" id="GO:0061654">
    <property type="term" value="F:NEDD8 conjugating enzyme activity"/>
    <property type="evidence" value="ECO:0007669"/>
    <property type="project" value="UniProtKB-EC"/>
</dbReference>
<keyword evidence="17" id="KW-1185">Reference proteome</keyword>
<dbReference type="PANTHER" id="PTHR24067">
    <property type="entry name" value="UBIQUITIN-CONJUGATING ENZYME E2"/>
    <property type="match status" value="1"/>
</dbReference>
<keyword evidence="4 13" id="KW-0833">Ubl conjugation pathway</keyword>
<proteinExistence type="inferred from homology"/>
<protein>
    <recommendedName>
        <fullName evidence="9">NEDD8-conjugating enzyme UBC12</fullName>
        <ecNumber evidence="7">2.3.2.34</ecNumber>
    </recommendedName>
    <alternativeName>
        <fullName evidence="8">NEDD8-conjugating enzyme Ubc12</fullName>
    </alternativeName>
    <alternativeName>
        <fullName evidence="10">RUB1-conjugating enzyme</fullName>
    </alternativeName>
    <alternativeName>
        <fullName evidence="11">Ubiquitin carrier protein 12</fullName>
    </alternativeName>
</protein>
<dbReference type="AlphaFoldDB" id="A0A2T9Z0G8"/>
<comment type="similarity">
    <text evidence="13">Belongs to the ubiquitin-conjugating enzyme family.</text>
</comment>
<gene>
    <name evidence="16" type="ORF">BB559_001789</name>
</gene>
<evidence type="ECO:0000256" key="5">
    <source>
        <dbReference type="ARBA" id="ARBA00022840"/>
    </source>
</evidence>
<dbReference type="GO" id="GO:0005524">
    <property type="term" value="F:ATP binding"/>
    <property type="evidence" value="ECO:0007669"/>
    <property type="project" value="UniProtKB-UniRule"/>
</dbReference>
<evidence type="ECO:0000259" key="15">
    <source>
        <dbReference type="PROSITE" id="PS50127"/>
    </source>
</evidence>
<dbReference type="Pfam" id="PF00179">
    <property type="entry name" value="UQ_con"/>
    <property type="match status" value="1"/>
</dbReference>
<sequence length="177" mass="20512">MLKVWKMKKQQASDEKTKPRNSAAKIRIQKDISELDLPSSISITFPNEEDLLKFEVVIKPDEGYYKNGSFHFRFSISENYPHDPPKVQCTQTIYHPNIDLEGKVCLNILREDWKPVLNLNSVLIGLQFLFLEPNPDDPLNKEAASELRSNLQSFKRKVTRSMGGEYMDNVYYTKVTV</sequence>
<evidence type="ECO:0000256" key="9">
    <source>
        <dbReference type="ARBA" id="ARBA00044092"/>
    </source>
</evidence>
<dbReference type="EMBL" id="MBFT01000090">
    <property type="protein sequence ID" value="PVU98067.1"/>
    <property type="molecule type" value="Genomic_DNA"/>
</dbReference>
<evidence type="ECO:0000256" key="3">
    <source>
        <dbReference type="ARBA" id="ARBA00022741"/>
    </source>
</evidence>
<accession>A0A2T9Z0G8</accession>
<dbReference type="EC" id="2.3.2.34" evidence="7"/>
<comment type="pathway">
    <text evidence="1">Protein modification; protein neddylation.</text>
</comment>
<evidence type="ECO:0000256" key="14">
    <source>
        <dbReference type="SAM" id="MobiDB-lite"/>
    </source>
</evidence>
<keyword evidence="2" id="KW-0808">Transferase</keyword>
<evidence type="ECO:0000256" key="6">
    <source>
        <dbReference type="ARBA" id="ARBA00043698"/>
    </source>
</evidence>